<evidence type="ECO:0000259" key="2">
    <source>
        <dbReference type="Pfam" id="PF21530"/>
    </source>
</evidence>
<comment type="caution">
    <text evidence="3">The sequence shown here is derived from an EMBL/GenBank/DDBJ whole genome shotgun (WGS) entry which is preliminary data.</text>
</comment>
<dbReference type="InterPro" id="IPR027417">
    <property type="entry name" value="P-loop_NTPase"/>
</dbReference>
<dbReference type="SUPFAM" id="SSF52540">
    <property type="entry name" value="P-loop containing nucleoside triphosphate hydrolases"/>
    <property type="match status" value="1"/>
</dbReference>
<keyword evidence="4" id="KW-1185">Reference proteome</keyword>
<sequence length="269" mass="30141">MSDMLLRNIDQSSGLCNGTRLKIRRLGTHVIECMTLTEDKIEKVVLIPHMNMIPTHQTLPFRFQHRQFPIIIFFAMTINKSQEQTLSAVGLYLPRPVFTHGCSGVYLKSDGWAQMRVPNAEGWWSPTYPRLGAAVRVIRSNLSLFKPTVSTHFRRRRPPTTVASFIALRGLCHASCRSPSFVDAIAYRPDASAPPRPPSVVMQPPPVPIHDARSTIPIHSDSHSRCAASVASSSQRATTSLPSYTQHRPRCRRRSPYGSSSSHLLFGFQ</sequence>
<evidence type="ECO:0000256" key="1">
    <source>
        <dbReference type="SAM" id="MobiDB-lite"/>
    </source>
</evidence>
<dbReference type="GO" id="GO:0006260">
    <property type="term" value="P:DNA replication"/>
    <property type="evidence" value="ECO:0007669"/>
    <property type="project" value="TreeGrafter"/>
</dbReference>
<evidence type="ECO:0000313" key="3">
    <source>
        <dbReference type="EMBL" id="RYR47379.1"/>
    </source>
</evidence>
<feature type="domain" description="DNA helicase Pif1-like 2B" evidence="2">
    <location>
        <begin position="4"/>
        <end position="26"/>
    </location>
</feature>
<dbReference type="AlphaFoldDB" id="A0A445C901"/>
<proteinExistence type="predicted"/>
<evidence type="ECO:0000313" key="4">
    <source>
        <dbReference type="Proteomes" id="UP000289738"/>
    </source>
</evidence>
<dbReference type="STRING" id="3818.A0A445C901"/>
<reference evidence="3 4" key="1">
    <citation type="submission" date="2019-01" db="EMBL/GenBank/DDBJ databases">
        <title>Sequencing of cultivated peanut Arachis hypogaea provides insights into genome evolution and oil improvement.</title>
        <authorList>
            <person name="Chen X."/>
        </authorList>
    </citation>
    <scope>NUCLEOTIDE SEQUENCE [LARGE SCALE GENOMIC DNA]</scope>
    <source>
        <strain evidence="4">cv. Fuhuasheng</strain>
        <tissue evidence="3">Leaves</tissue>
    </source>
</reference>
<protein>
    <recommendedName>
        <fullName evidence="2">DNA helicase Pif1-like 2B domain-containing protein</fullName>
    </recommendedName>
</protein>
<feature type="region of interest" description="Disordered" evidence="1">
    <location>
        <begin position="227"/>
        <end position="269"/>
    </location>
</feature>
<organism evidence="3 4">
    <name type="scientific">Arachis hypogaea</name>
    <name type="common">Peanut</name>
    <dbReference type="NCBI Taxonomy" id="3818"/>
    <lineage>
        <taxon>Eukaryota</taxon>
        <taxon>Viridiplantae</taxon>
        <taxon>Streptophyta</taxon>
        <taxon>Embryophyta</taxon>
        <taxon>Tracheophyta</taxon>
        <taxon>Spermatophyta</taxon>
        <taxon>Magnoliopsida</taxon>
        <taxon>eudicotyledons</taxon>
        <taxon>Gunneridae</taxon>
        <taxon>Pentapetalae</taxon>
        <taxon>rosids</taxon>
        <taxon>fabids</taxon>
        <taxon>Fabales</taxon>
        <taxon>Fabaceae</taxon>
        <taxon>Papilionoideae</taxon>
        <taxon>50 kb inversion clade</taxon>
        <taxon>dalbergioids sensu lato</taxon>
        <taxon>Dalbergieae</taxon>
        <taxon>Pterocarpus clade</taxon>
        <taxon>Arachis</taxon>
    </lineage>
</organism>
<dbReference type="Proteomes" id="UP000289738">
    <property type="component" value="Chromosome A07"/>
</dbReference>
<dbReference type="InterPro" id="IPR049163">
    <property type="entry name" value="Pif1-like_2B_dom"/>
</dbReference>
<dbReference type="EMBL" id="SDMP01000007">
    <property type="protein sequence ID" value="RYR47379.1"/>
    <property type="molecule type" value="Genomic_DNA"/>
</dbReference>
<dbReference type="Pfam" id="PF21530">
    <property type="entry name" value="Pif1_2B_dom"/>
    <property type="match status" value="1"/>
</dbReference>
<name>A0A445C901_ARAHY</name>
<feature type="compositionally biased region" description="Polar residues" evidence="1">
    <location>
        <begin position="230"/>
        <end position="246"/>
    </location>
</feature>
<accession>A0A445C901</accession>
<dbReference type="GO" id="GO:0005657">
    <property type="term" value="C:replication fork"/>
    <property type="evidence" value="ECO:0007669"/>
    <property type="project" value="TreeGrafter"/>
</dbReference>
<dbReference type="PANTHER" id="PTHR23274:SF48">
    <property type="entry name" value="ATP-DEPENDENT DNA HELICASE"/>
    <property type="match status" value="1"/>
</dbReference>
<gene>
    <name evidence="3" type="ORF">Ahy_A07g033308</name>
</gene>
<dbReference type="PANTHER" id="PTHR23274">
    <property type="entry name" value="DNA HELICASE-RELATED"/>
    <property type="match status" value="1"/>
</dbReference>